<evidence type="ECO:0000259" key="2">
    <source>
        <dbReference type="Pfam" id="PF20413"/>
    </source>
</evidence>
<dbReference type="PANTHER" id="PTHR31640:SF1">
    <property type="entry name" value="BRIDGE-LIKE LIPID TRANSFER PROTEIN FAMILY MEMBER 1"/>
    <property type="match status" value="1"/>
</dbReference>
<dbReference type="AlphaFoldDB" id="A0AB34GLI1"/>
<feature type="region of interest" description="Disordered" evidence="1">
    <location>
        <begin position="1"/>
        <end position="30"/>
    </location>
</feature>
<organism evidence="3 4">
    <name type="scientific">Eschrichtius robustus</name>
    <name type="common">California gray whale</name>
    <name type="synonym">Eschrichtius gibbosus</name>
    <dbReference type="NCBI Taxonomy" id="9764"/>
    <lineage>
        <taxon>Eukaryota</taxon>
        <taxon>Metazoa</taxon>
        <taxon>Chordata</taxon>
        <taxon>Craniata</taxon>
        <taxon>Vertebrata</taxon>
        <taxon>Euteleostomi</taxon>
        <taxon>Mammalia</taxon>
        <taxon>Eutheria</taxon>
        <taxon>Laurasiatheria</taxon>
        <taxon>Artiodactyla</taxon>
        <taxon>Whippomorpha</taxon>
        <taxon>Cetacea</taxon>
        <taxon>Mysticeti</taxon>
        <taxon>Eschrichtiidae</taxon>
        <taxon>Eschrichtius</taxon>
    </lineage>
</organism>
<dbReference type="GO" id="GO:0048488">
    <property type="term" value="P:synaptic vesicle endocytosis"/>
    <property type="evidence" value="ECO:0007669"/>
    <property type="project" value="TreeGrafter"/>
</dbReference>
<dbReference type="Proteomes" id="UP001159641">
    <property type="component" value="Unassembled WGS sequence"/>
</dbReference>
<protein>
    <recommendedName>
        <fullName evidence="2">Bridge-like lipid transfer protein family member 1 N-terminal domain-containing protein</fullName>
    </recommendedName>
</protein>
<dbReference type="PANTHER" id="PTHR31640">
    <property type="entry name" value="TRANSMEMBRANE PROTEIN KIAA1109"/>
    <property type="match status" value="1"/>
</dbReference>
<dbReference type="Pfam" id="PF20413">
    <property type="entry name" value="BLTP1_N"/>
    <property type="match status" value="1"/>
</dbReference>
<name>A0AB34GLI1_ESCRO</name>
<evidence type="ECO:0000256" key="1">
    <source>
        <dbReference type="SAM" id="MobiDB-lite"/>
    </source>
</evidence>
<feature type="domain" description="Bridge-like lipid transfer protein family member 1 N-terminal" evidence="2">
    <location>
        <begin position="79"/>
        <end position="172"/>
    </location>
</feature>
<dbReference type="InterPro" id="IPR033616">
    <property type="entry name" value="BLTP1"/>
</dbReference>
<evidence type="ECO:0000313" key="4">
    <source>
        <dbReference type="Proteomes" id="UP001159641"/>
    </source>
</evidence>
<feature type="compositionally biased region" description="Basic and acidic residues" evidence="1">
    <location>
        <begin position="1"/>
        <end position="10"/>
    </location>
</feature>
<sequence>MKPARLEPVLHNRRSHHNEKPAHHNKEQPLLTATRESLRAATKTQHSQNNNNNVYCEEVNSILRYLSFSHICQLLFFLLRVKVKTESQDPTSSWRSLIPVIKVNVSTGRLAFGNHYQPQTLCINFDDAFLTYTTKPPSSHLDQFMHIVKGKLENVRVMLVPSPRYVGLQNDE</sequence>
<reference evidence="3 4" key="1">
    <citation type="submission" date="2022-11" db="EMBL/GenBank/DDBJ databases">
        <title>Whole genome sequence of Eschrichtius robustus ER-17-0199.</title>
        <authorList>
            <person name="Bruniche-Olsen A."/>
            <person name="Black A.N."/>
            <person name="Fields C.J."/>
            <person name="Walden K."/>
            <person name="Dewoody J.A."/>
        </authorList>
    </citation>
    <scope>NUCLEOTIDE SEQUENCE [LARGE SCALE GENOMIC DNA]</scope>
    <source>
        <strain evidence="3">ER-17-0199</strain>
        <tissue evidence="3">Blubber</tissue>
    </source>
</reference>
<dbReference type="InterPro" id="IPR047104">
    <property type="entry name" value="BLTP1_N"/>
</dbReference>
<evidence type="ECO:0000313" key="3">
    <source>
        <dbReference type="EMBL" id="KAJ8780451.1"/>
    </source>
</evidence>
<dbReference type="GO" id="GO:0098793">
    <property type="term" value="C:presynapse"/>
    <property type="evidence" value="ECO:0007669"/>
    <property type="project" value="GOC"/>
</dbReference>
<comment type="caution">
    <text evidence="3">The sequence shown here is derived from an EMBL/GenBank/DDBJ whole genome shotgun (WGS) entry which is preliminary data.</text>
</comment>
<proteinExistence type="predicted"/>
<dbReference type="EMBL" id="JAIQCJ010002160">
    <property type="protein sequence ID" value="KAJ8780451.1"/>
    <property type="molecule type" value="Genomic_DNA"/>
</dbReference>
<accession>A0AB34GLI1</accession>
<feature type="compositionally biased region" description="Basic and acidic residues" evidence="1">
    <location>
        <begin position="18"/>
        <end position="27"/>
    </location>
</feature>
<keyword evidence="4" id="KW-1185">Reference proteome</keyword>
<gene>
    <name evidence="3" type="ORF">J1605_011715</name>
</gene>